<reference evidence="2" key="1">
    <citation type="submission" date="2020-02" db="EMBL/GenBank/DDBJ databases">
        <authorList>
            <person name="Meier V. D."/>
        </authorList>
    </citation>
    <scope>NUCLEOTIDE SEQUENCE</scope>
    <source>
        <strain evidence="2">AVDCRST_MAG30</strain>
    </source>
</reference>
<organism evidence="2">
    <name type="scientific">uncultured Solirubrobacteraceae bacterium</name>
    <dbReference type="NCBI Taxonomy" id="1162706"/>
    <lineage>
        <taxon>Bacteria</taxon>
        <taxon>Bacillati</taxon>
        <taxon>Actinomycetota</taxon>
        <taxon>Thermoleophilia</taxon>
        <taxon>Solirubrobacterales</taxon>
        <taxon>Solirubrobacteraceae</taxon>
        <taxon>environmental samples</taxon>
    </lineage>
</organism>
<feature type="region of interest" description="Disordered" evidence="1">
    <location>
        <begin position="1"/>
        <end position="75"/>
    </location>
</feature>
<sequence length="75" mass="7516">CAPSSSPTSTSARSSAATCCGGPSRSTRCARPWPGSTGSSCSGTRWSSRRAGPAARWRSPASRSPRSAARSAAGT</sequence>
<evidence type="ECO:0000256" key="1">
    <source>
        <dbReference type="SAM" id="MobiDB-lite"/>
    </source>
</evidence>
<dbReference type="AlphaFoldDB" id="A0A6J4RSI4"/>
<gene>
    <name evidence="2" type="ORF">AVDCRST_MAG30-611</name>
</gene>
<protein>
    <submittedName>
        <fullName evidence="2">Uncharacterized protein</fullName>
    </submittedName>
</protein>
<proteinExistence type="predicted"/>
<name>A0A6J4RSI4_9ACTN</name>
<feature type="non-terminal residue" evidence="2">
    <location>
        <position position="75"/>
    </location>
</feature>
<evidence type="ECO:0000313" key="2">
    <source>
        <dbReference type="EMBL" id="CAA9478067.1"/>
    </source>
</evidence>
<dbReference type="EMBL" id="CADCVS010000100">
    <property type="protein sequence ID" value="CAA9478067.1"/>
    <property type="molecule type" value="Genomic_DNA"/>
</dbReference>
<accession>A0A6J4RSI4</accession>
<feature type="compositionally biased region" description="Low complexity" evidence="1">
    <location>
        <begin position="45"/>
        <end position="75"/>
    </location>
</feature>
<feature type="compositionally biased region" description="Low complexity" evidence="1">
    <location>
        <begin position="1"/>
        <end position="18"/>
    </location>
</feature>
<feature type="non-terminal residue" evidence="2">
    <location>
        <position position="1"/>
    </location>
</feature>